<dbReference type="Pfam" id="PF00072">
    <property type="entry name" value="Response_reg"/>
    <property type="match status" value="1"/>
</dbReference>
<gene>
    <name evidence="3" type="ORF">MNBD_GAMMA23-1269</name>
</gene>
<dbReference type="AlphaFoldDB" id="A0A3B1AWC5"/>
<dbReference type="SUPFAM" id="SSF52172">
    <property type="entry name" value="CheY-like"/>
    <property type="match status" value="1"/>
</dbReference>
<dbReference type="PROSITE" id="PS50110">
    <property type="entry name" value="RESPONSE_REGULATORY"/>
    <property type="match status" value="1"/>
</dbReference>
<sequence>MMILAVDDEPLNLMIIKELFEDTHKITLVKSGEDALAKLEKNVPDIVLLDVMMPGIDGIEVCKRMRANPKMDKIKIIMVSGKAMESDIHIGMDAGADHYVSKPFDMMELVDLVESYA</sequence>
<dbReference type="InterPro" id="IPR011006">
    <property type="entry name" value="CheY-like_superfamily"/>
</dbReference>
<name>A0A3B1AWC5_9ZZZZ</name>
<feature type="domain" description="Response regulatory" evidence="2">
    <location>
        <begin position="2"/>
        <end position="117"/>
    </location>
</feature>
<evidence type="ECO:0000259" key="2">
    <source>
        <dbReference type="PROSITE" id="PS50110"/>
    </source>
</evidence>
<dbReference type="EMBL" id="UOFT01000055">
    <property type="protein sequence ID" value="VAW97116.1"/>
    <property type="molecule type" value="Genomic_DNA"/>
</dbReference>
<dbReference type="Gene3D" id="3.40.50.2300">
    <property type="match status" value="1"/>
</dbReference>
<reference evidence="3" key="1">
    <citation type="submission" date="2018-06" db="EMBL/GenBank/DDBJ databases">
        <authorList>
            <person name="Zhirakovskaya E."/>
        </authorList>
    </citation>
    <scope>NUCLEOTIDE SEQUENCE</scope>
</reference>
<protein>
    <recommendedName>
        <fullName evidence="2">Response regulatory domain-containing protein</fullName>
    </recommendedName>
</protein>
<evidence type="ECO:0000256" key="1">
    <source>
        <dbReference type="ARBA" id="ARBA00022553"/>
    </source>
</evidence>
<dbReference type="PANTHER" id="PTHR44591:SF3">
    <property type="entry name" value="RESPONSE REGULATORY DOMAIN-CONTAINING PROTEIN"/>
    <property type="match status" value="1"/>
</dbReference>
<dbReference type="GO" id="GO:0000160">
    <property type="term" value="P:phosphorelay signal transduction system"/>
    <property type="evidence" value="ECO:0007669"/>
    <property type="project" value="InterPro"/>
</dbReference>
<evidence type="ECO:0000313" key="3">
    <source>
        <dbReference type="EMBL" id="VAW97116.1"/>
    </source>
</evidence>
<accession>A0A3B1AWC5</accession>
<dbReference type="InterPro" id="IPR001789">
    <property type="entry name" value="Sig_transdc_resp-reg_receiver"/>
</dbReference>
<dbReference type="InterPro" id="IPR050595">
    <property type="entry name" value="Bact_response_regulator"/>
</dbReference>
<proteinExistence type="predicted"/>
<dbReference type="PANTHER" id="PTHR44591">
    <property type="entry name" value="STRESS RESPONSE REGULATOR PROTEIN 1"/>
    <property type="match status" value="1"/>
</dbReference>
<organism evidence="3">
    <name type="scientific">hydrothermal vent metagenome</name>
    <dbReference type="NCBI Taxonomy" id="652676"/>
    <lineage>
        <taxon>unclassified sequences</taxon>
        <taxon>metagenomes</taxon>
        <taxon>ecological metagenomes</taxon>
    </lineage>
</organism>
<keyword evidence="1" id="KW-0597">Phosphoprotein</keyword>
<dbReference type="SMART" id="SM00448">
    <property type="entry name" value="REC"/>
    <property type="match status" value="1"/>
</dbReference>